<dbReference type="RefSeq" id="WP_124844933.1">
    <property type="nucleotide sequence ID" value="NZ_RQZG01000010.1"/>
</dbReference>
<evidence type="ECO:0000313" key="1">
    <source>
        <dbReference type="EMBL" id="RRD04543.1"/>
    </source>
</evidence>
<comment type="caution">
    <text evidence="1">The sequence shown here is derived from an EMBL/GenBank/DDBJ whole genome shotgun (WGS) entry which is preliminary data.</text>
</comment>
<dbReference type="OrthoDB" id="3721598at2"/>
<dbReference type="EMBL" id="RQZG01000010">
    <property type="protein sequence ID" value="RRD04543.1"/>
    <property type="molecule type" value="Genomic_DNA"/>
</dbReference>
<gene>
    <name evidence="1" type="ORF">EII34_09550</name>
</gene>
<proteinExistence type="predicted"/>
<reference evidence="1 2" key="1">
    <citation type="submission" date="2018-11" db="EMBL/GenBank/DDBJ databases">
        <title>Genomes From Bacteria Associated with the Canine Oral Cavity: a Test Case for Automated Genome-Based Taxonomic Assignment.</title>
        <authorList>
            <person name="Coil D.A."/>
            <person name="Jospin G."/>
            <person name="Darling A.E."/>
            <person name="Wallis C."/>
            <person name="Davis I.J."/>
            <person name="Harris S."/>
            <person name="Eisen J.A."/>
            <person name="Holcombe L.J."/>
            <person name="O'Flynn C."/>
        </authorList>
    </citation>
    <scope>NUCLEOTIDE SEQUENCE [LARGE SCALE GENOMIC DNA]</scope>
    <source>
        <strain evidence="1 2">OH887_COT-365</strain>
    </source>
</reference>
<dbReference type="Proteomes" id="UP000280819">
    <property type="component" value="Unassembled WGS sequence"/>
</dbReference>
<dbReference type="AlphaFoldDB" id="A0A3P1T7Y6"/>
<protein>
    <submittedName>
        <fullName evidence="1">Uncharacterized protein</fullName>
    </submittedName>
</protein>
<sequence>MTTISLPEFAEITWQATAAWRVTTCHDGGRCPTTRVPYGHEDPRAELMAAECIQAGCLDLIHELWRHVTETLDRRSAKGGLPRVDNLGGYIRQMVTRRLADIRRQERVRRGFPAKTHRDDGAPGRVNAALLAGGDRRGPWLVQLFRILRSYPFGANHVPGHWPVSGLMTEHRKTYGEPLDEAQVLADIKTVLRVARATLGDVWVHDHLTLPIYSSGHCEALSDTSALAEPPTIDHVGLSMVLSRYARLRRTGRCEEDALQEAVREIFGIEVVVGRELREALAEFRQAEWDTTIEGPGVRSHRPHP</sequence>
<accession>A0A3P1T7Y6</accession>
<organism evidence="1 2">
    <name type="scientific">Arachnia propionica</name>
    <dbReference type="NCBI Taxonomy" id="1750"/>
    <lineage>
        <taxon>Bacteria</taxon>
        <taxon>Bacillati</taxon>
        <taxon>Actinomycetota</taxon>
        <taxon>Actinomycetes</taxon>
        <taxon>Propionibacteriales</taxon>
        <taxon>Propionibacteriaceae</taxon>
        <taxon>Arachnia</taxon>
    </lineage>
</organism>
<evidence type="ECO:0000313" key="2">
    <source>
        <dbReference type="Proteomes" id="UP000280819"/>
    </source>
</evidence>
<name>A0A3P1T7Y6_9ACTN</name>